<dbReference type="CDD" id="cd07340">
    <property type="entry name" value="M48B_Htpx_like"/>
    <property type="match status" value="1"/>
</dbReference>
<feature type="transmembrane region" description="Helical" evidence="11">
    <location>
        <begin position="185"/>
        <end position="203"/>
    </location>
</feature>
<keyword evidence="6 13" id="KW-0378">Hydrolase</keyword>
<evidence type="ECO:0000313" key="13">
    <source>
        <dbReference type="EMBL" id="VVO83880.1"/>
    </source>
</evidence>
<protein>
    <submittedName>
        <fullName evidence="13">Protease HtpX</fullName>
        <ecNumber evidence="13">3.4.24.-</ecNumber>
    </submittedName>
</protein>
<feature type="domain" description="Peptidase M48" evidence="12">
    <location>
        <begin position="104"/>
        <end position="323"/>
    </location>
</feature>
<evidence type="ECO:0000256" key="10">
    <source>
        <dbReference type="ARBA" id="ARBA00023136"/>
    </source>
</evidence>
<keyword evidence="7" id="KW-0862">Zinc</keyword>
<dbReference type="SUPFAM" id="SSF158682">
    <property type="entry name" value="TerB-like"/>
    <property type="match status" value="1"/>
</dbReference>
<gene>
    <name evidence="13" type="primary">htpX_2</name>
    <name evidence="13" type="ORF">PS732_01987</name>
</gene>
<name>A0ABD7VE81_PSEFL</name>
<dbReference type="GO" id="GO:0006508">
    <property type="term" value="P:proteolysis"/>
    <property type="evidence" value="ECO:0007669"/>
    <property type="project" value="UniProtKB-KW"/>
</dbReference>
<dbReference type="GO" id="GO:0008237">
    <property type="term" value="F:metallopeptidase activity"/>
    <property type="evidence" value="ECO:0007669"/>
    <property type="project" value="UniProtKB-KW"/>
</dbReference>
<accession>A0ABD7VE81</accession>
<keyword evidence="2" id="KW-1003">Cell membrane</keyword>
<dbReference type="PANTHER" id="PTHR43221:SF2">
    <property type="entry name" value="PROTEASE HTPX HOMOLOG"/>
    <property type="match status" value="1"/>
</dbReference>
<evidence type="ECO:0000256" key="1">
    <source>
        <dbReference type="ARBA" id="ARBA00001947"/>
    </source>
</evidence>
<feature type="transmembrane region" description="Helical" evidence="11">
    <location>
        <begin position="57"/>
        <end position="75"/>
    </location>
</feature>
<keyword evidence="9" id="KW-0482">Metalloprotease</keyword>
<keyword evidence="10 11" id="KW-0472">Membrane</keyword>
<evidence type="ECO:0000256" key="11">
    <source>
        <dbReference type="SAM" id="Phobius"/>
    </source>
</evidence>
<dbReference type="Pfam" id="PF01435">
    <property type="entry name" value="Peptidase_M48"/>
    <property type="match status" value="1"/>
</dbReference>
<dbReference type="Proteomes" id="UP000325779">
    <property type="component" value="Unassembled WGS sequence"/>
</dbReference>
<proteinExistence type="predicted"/>
<evidence type="ECO:0000256" key="6">
    <source>
        <dbReference type="ARBA" id="ARBA00022801"/>
    </source>
</evidence>
<evidence type="ECO:0000313" key="14">
    <source>
        <dbReference type="Proteomes" id="UP000325779"/>
    </source>
</evidence>
<keyword evidence="5" id="KW-0479">Metal-binding</keyword>
<evidence type="ECO:0000256" key="9">
    <source>
        <dbReference type="ARBA" id="ARBA00023049"/>
    </source>
</evidence>
<comment type="caution">
    <text evidence="13">The sequence shown here is derived from an EMBL/GenBank/DDBJ whole genome shotgun (WGS) entry which is preliminary data.</text>
</comment>
<dbReference type="InterPro" id="IPR029024">
    <property type="entry name" value="TerB-like"/>
</dbReference>
<dbReference type="InterPro" id="IPR001915">
    <property type="entry name" value="Peptidase_M48"/>
</dbReference>
<evidence type="ECO:0000256" key="8">
    <source>
        <dbReference type="ARBA" id="ARBA00022989"/>
    </source>
</evidence>
<keyword evidence="4 11" id="KW-0812">Transmembrane</keyword>
<keyword evidence="8 11" id="KW-1133">Transmembrane helix</keyword>
<evidence type="ECO:0000256" key="5">
    <source>
        <dbReference type="ARBA" id="ARBA00022723"/>
    </source>
</evidence>
<feature type="transmembrane region" description="Helical" evidence="11">
    <location>
        <begin position="219"/>
        <end position="240"/>
    </location>
</feature>
<reference evidence="13 14" key="1">
    <citation type="submission" date="2019-09" db="EMBL/GenBank/DDBJ databases">
        <authorList>
            <person name="Chandra G."/>
            <person name="Truman W A."/>
        </authorList>
    </citation>
    <scope>NUCLEOTIDE SEQUENCE [LARGE SCALE GENOMIC DNA]</scope>
    <source>
        <strain evidence="13">PS732</strain>
    </source>
</reference>
<dbReference type="RefSeq" id="WP_150596686.1">
    <property type="nucleotide sequence ID" value="NZ_CABVIJ010000007.1"/>
</dbReference>
<evidence type="ECO:0000256" key="4">
    <source>
        <dbReference type="ARBA" id="ARBA00022692"/>
    </source>
</evidence>
<dbReference type="Gene3D" id="3.30.2010.10">
    <property type="entry name" value="Metalloproteases ('zincins'), catalytic domain"/>
    <property type="match status" value="1"/>
</dbReference>
<dbReference type="InterPro" id="IPR050083">
    <property type="entry name" value="HtpX_protease"/>
</dbReference>
<dbReference type="AlphaFoldDB" id="A0ABD7VE81"/>
<keyword evidence="3 13" id="KW-0645">Protease</keyword>
<evidence type="ECO:0000256" key="2">
    <source>
        <dbReference type="ARBA" id="ARBA00022475"/>
    </source>
</evidence>
<evidence type="ECO:0000256" key="3">
    <source>
        <dbReference type="ARBA" id="ARBA00022670"/>
    </source>
</evidence>
<feature type="transmembrane region" description="Helical" evidence="11">
    <location>
        <begin position="15"/>
        <end position="37"/>
    </location>
</feature>
<sequence>MNFFEQQRQAKRRTLLLIFLMMLAVLSLIAMSCLIMVIPVEDGDGNVIMDLELNRQLVGTVSAVIISIVLMGSLSKHWELSEGGKVVARRLDGRLINHSAQTLEEQRLLNVVEEMAIASGTAVPSVYLLPDLGINAFAAGLTPQNAVIGVTQGAINLLTREELQGVIAHEFSHIYNGDMRLNTRLVAIVHGIMVLGLTGSYILQGTEHVGKTPVSRNKFVAIPMLIGFALLIVGIAGTIFGNRIKAAISREREFLADATAVQYTRNPQGIAGALKKIGGYELGSAIKSPRAEEYSHLYFGPGATSSDSLASHPDLNERIRRVDAQWDGSFSKIAAPLTETQPPVVLPVPDAFGGVPAVAMAVLYDMNSIQASVAAIGAPQAEHLIEARRMLEDIPQSLKAAARTVDGAEAIVYGLLLSRSASLLGVQLEILREAIDDSMFSTLNLLREPLSSLNPGLRLPLLDLAIPSLQQLGKKPFAKVKHNLNRLIEADNETELLEWTLLRIVERNVEGAAPVQFKFGLFQCAEELMALLTALARAGQQNMPAASQALQFAWQGLAFERPQEMRVELQELTGLEAAIKRLRHLMPEERPALLNAMTRCVMHDGVITVAEAEVFRAVADLLDCPLPPLLTAQALADDKVSEPAREETEPSRISVA</sequence>
<evidence type="ECO:0000256" key="7">
    <source>
        <dbReference type="ARBA" id="ARBA00022833"/>
    </source>
</evidence>
<dbReference type="GO" id="GO:0046872">
    <property type="term" value="F:metal ion binding"/>
    <property type="evidence" value="ECO:0007669"/>
    <property type="project" value="UniProtKB-KW"/>
</dbReference>
<organism evidence="13 14">
    <name type="scientific">Pseudomonas fluorescens</name>
    <dbReference type="NCBI Taxonomy" id="294"/>
    <lineage>
        <taxon>Bacteria</taxon>
        <taxon>Pseudomonadati</taxon>
        <taxon>Pseudomonadota</taxon>
        <taxon>Gammaproteobacteria</taxon>
        <taxon>Pseudomonadales</taxon>
        <taxon>Pseudomonadaceae</taxon>
        <taxon>Pseudomonas</taxon>
    </lineage>
</organism>
<comment type="cofactor">
    <cofactor evidence="1">
        <name>Zn(2+)</name>
        <dbReference type="ChEBI" id="CHEBI:29105"/>
    </cofactor>
</comment>
<dbReference type="EMBL" id="CABVIJ010000007">
    <property type="protein sequence ID" value="VVO83880.1"/>
    <property type="molecule type" value="Genomic_DNA"/>
</dbReference>
<dbReference type="EC" id="3.4.24.-" evidence="13"/>
<dbReference type="PANTHER" id="PTHR43221">
    <property type="entry name" value="PROTEASE HTPX"/>
    <property type="match status" value="1"/>
</dbReference>
<evidence type="ECO:0000259" key="12">
    <source>
        <dbReference type="Pfam" id="PF01435"/>
    </source>
</evidence>